<dbReference type="PANTHER" id="PTHR34387:SF1">
    <property type="entry name" value="PERIPLASMIC IMMUNOGENIC PROTEIN"/>
    <property type="match status" value="1"/>
</dbReference>
<sequence length="265" mass="27477">MGRTVTVSVRGLLTTAVVLLGLLSAYLWGAAGGHGAPARAETPALVSAGEKPRTLTMGGSGEATAVPDQLSFDLEVTLLRPDLATALDEANAKMDRVLSTIGGLGVRRSDVQTTGLSMYPVYDYHSSGPPTLRGYRVSQRAAVLVRELRAGGKVVSAAVATGGNDVRVSDIRLKVGDVDAVLAKARAAAVADARDKAQQYAGAAGLELGDVRTLHEVGPRQRLALAHGYAVADAARAPAAGLAALPIRAGKDTTRVRVQVVWELR</sequence>
<dbReference type="Gene3D" id="3.30.70.2970">
    <property type="entry name" value="Protein of unknown function (DUF541), domain 2"/>
    <property type="match status" value="1"/>
</dbReference>
<dbReference type="GO" id="GO:0006974">
    <property type="term" value="P:DNA damage response"/>
    <property type="evidence" value="ECO:0007669"/>
    <property type="project" value="TreeGrafter"/>
</dbReference>
<dbReference type="Pfam" id="PF04402">
    <property type="entry name" value="SIMPL"/>
    <property type="match status" value="1"/>
</dbReference>
<dbReference type="PANTHER" id="PTHR34387">
    <property type="entry name" value="SLR1258 PROTEIN"/>
    <property type="match status" value="1"/>
</dbReference>
<dbReference type="RefSeq" id="WP_179663749.1">
    <property type="nucleotide sequence ID" value="NZ_JACCBG010000001.1"/>
</dbReference>
<gene>
    <name evidence="1" type="ORF">BJZ21_002154</name>
</gene>
<accession>A0A7Y9E6E1</accession>
<dbReference type="EMBL" id="JACCBG010000001">
    <property type="protein sequence ID" value="NYD42071.1"/>
    <property type="molecule type" value="Genomic_DNA"/>
</dbReference>
<dbReference type="InterPro" id="IPR052022">
    <property type="entry name" value="26kDa_periplasmic_antigen"/>
</dbReference>
<dbReference type="Proteomes" id="UP000535511">
    <property type="component" value="Unassembled WGS sequence"/>
</dbReference>
<name>A0A7Y9E6E1_9ACTN</name>
<protein>
    <recommendedName>
        <fullName evidence="3">DUF541 domain-containing protein</fullName>
    </recommendedName>
</protein>
<evidence type="ECO:0000313" key="2">
    <source>
        <dbReference type="Proteomes" id="UP000535511"/>
    </source>
</evidence>
<proteinExistence type="predicted"/>
<evidence type="ECO:0000313" key="1">
    <source>
        <dbReference type="EMBL" id="NYD42071.1"/>
    </source>
</evidence>
<reference evidence="1 2" key="1">
    <citation type="submission" date="2020-07" db="EMBL/GenBank/DDBJ databases">
        <title>Sequencing the genomes of 1000 actinobacteria strains.</title>
        <authorList>
            <person name="Klenk H.-P."/>
        </authorList>
    </citation>
    <scope>NUCLEOTIDE SEQUENCE [LARGE SCALE GENOMIC DNA]</scope>
    <source>
        <strain evidence="1 2">DSM 21350</strain>
    </source>
</reference>
<dbReference type="AlphaFoldDB" id="A0A7Y9E6E1"/>
<evidence type="ECO:0008006" key="3">
    <source>
        <dbReference type="Google" id="ProtNLM"/>
    </source>
</evidence>
<dbReference type="InterPro" id="IPR007497">
    <property type="entry name" value="SIMPL/DUF541"/>
</dbReference>
<dbReference type="Gene3D" id="3.30.110.170">
    <property type="entry name" value="Protein of unknown function (DUF541), domain 1"/>
    <property type="match status" value="1"/>
</dbReference>
<organism evidence="1 2">
    <name type="scientific">Nocardioides panaciterrulae</name>
    <dbReference type="NCBI Taxonomy" id="661492"/>
    <lineage>
        <taxon>Bacteria</taxon>
        <taxon>Bacillati</taxon>
        <taxon>Actinomycetota</taxon>
        <taxon>Actinomycetes</taxon>
        <taxon>Propionibacteriales</taxon>
        <taxon>Nocardioidaceae</taxon>
        <taxon>Nocardioides</taxon>
    </lineage>
</organism>
<comment type="caution">
    <text evidence="1">The sequence shown here is derived from an EMBL/GenBank/DDBJ whole genome shotgun (WGS) entry which is preliminary data.</text>
</comment>
<keyword evidence="2" id="KW-1185">Reference proteome</keyword>